<protein>
    <submittedName>
        <fullName evidence="2">Outer membrane beta-barrel protein</fullName>
    </submittedName>
</protein>
<dbReference type="InterPro" id="IPR005618">
    <property type="entry name" value="OMPW"/>
</dbReference>
<gene>
    <name evidence="2" type="ORF">GCM10009115_00540</name>
</gene>
<dbReference type="PANTHER" id="PTHR36920">
    <property type="match status" value="1"/>
</dbReference>
<dbReference type="Proteomes" id="UP001500738">
    <property type="component" value="Unassembled WGS sequence"/>
</dbReference>
<dbReference type="SUPFAM" id="SSF56925">
    <property type="entry name" value="OMPA-like"/>
    <property type="match status" value="1"/>
</dbReference>
<comment type="caution">
    <text evidence="2">The sequence shown here is derived from an EMBL/GenBank/DDBJ whole genome shotgun (WGS) entry which is preliminary data.</text>
</comment>
<evidence type="ECO:0000313" key="2">
    <source>
        <dbReference type="EMBL" id="GAA0860752.1"/>
    </source>
</evidence>
<dbReference type="Gene3D" id="2.40.160.20">
    <property type="match status" value="1"/>
</dbReference>
<sequence>MRGINAAGSRPVQGAPVNARSTDMKKDYLSLIALAAALAVPGQASAKTGDIQFKIFATYVAPDGKIRDVKLDAIGLPAGTQAKADDNVTPTVAIEYFVADNISLETIAGVTQHDVNGRGGLSGATLVSDAKIVPATLTLKYHFGKEGGIQPYVGAGPSYFIFIDEKPGATTRSLGATRQKMSDKLGAALQAGVDIPVNDKGLAFSLDAKRYFLRPTATWYAGPTPVIKTRHTLDPWVISAGVAFRF</sequence>
<reference evidence="3" key="1">
    <citation type="journal article" date="2019" name="Int. J. Syst. Evol. Microbiol.">
        <title>The Global Catalogue of Microorganisms (GCM) 10K type strain sequencing project: providing services to taxonomists for standard genome sequencing and annotation.</title>
        <authorList>
            <consortium name="The Broad Institute Genomics Platform"/>
            <consortium name="The Broad Institute Genome Sequencing Center for Infectious Disease"/>
            <person name="Wu L."/>
            <person name="Ma J."/>
        </authorList>
    </citation>
    <scope>NUCLEOTIDE SEQUENCE [LARGE SCALE GENOMIC DNA]</scope>
    <source>
        <strain evidence="3">JCM 15910</strain>
    </source>
</reference>
<dbReference type="InterPro" id="IPR011250">
    <property type="entry name" value="OMP/PagP_B-barrel"/>
</dbReference>
<comment type="similarity">
    <text evidence="1">Belongs to the OmpW/AlkL family.</text>
</comment>
<evidence type="ECO:0000256" key="1">
    <source>
        <dbReference type="ARBA" id="ARBA00009330"/>
    </source>
</evidence>
<evidence type="ECO:0000313" key="3">
    <source>
        <dbReference type="Proteomes" id="UP001500738"/>
    </source>
</evidence>
<organism evidence="2 3">
    <name type="scientific">Sphingopyxis soli</name>
    <dbReference type="NCBI Taxonomy" id="592051"/>
    <lineage>
        <taxon>Bacteria</taxon>
        <taxon>Pseudomonadati</taxon>
        <taxon>Pseudomonadota</taxon>
        <taxon>Alphaproteobacteria</taxon>
        <taxon>Sphingomonadales</taxon>
        <taxon>Sphingomonadaceae</taxon>
        <taxon>Sphingopyxis</taxon>
    </lineage>
</organism>
<keyword evidence="3" id="KW-1185">Reference proteome</keyword>
<accession>A0ABP3X9B5</accession>
<dbReference type="Pfam" id="PF03922">
    <property type="entry name" value="OmpW"/>
    <property type="match status" value="1"/>
</dbReference>
<dbReference type="PANTHER" id="PTHR36920:SF1">
    <property type="entry name" value="OUTER MEMBRANE PROTEIN W"/>
    <property type="match status" value="1"/>
</dbReference>
<proteinExistence type="inferred from homology"/>
<name>A0ABP3X9B5_9SPHN</name>
<dbReference type="EMBL" id="BAAAFE010000001">
    <property type="protein sequence ID" value="GAA0860752.1"/>
    <property type="molecule type" value="Genomic_DNA"/>
</dbReference>